<dbReference type="AlphaFoldDB" id="A0A165I9A2"/>
<sequence>MPLLLSLPPEMLDAIFMCFDDLAAVLATASSCRRLHGIYHPRRNFILPRVFRNALGGDGVIAASWRTLDVEAILPNHTFAVTNQVLADVQALKENKTDVPSTLEDCKVLFDRARVVQQLEVLYSRSQKDRRTRTTSRLTPGESDKFRQAVHRLWLLGLYTRTTGIVQDLCTNAATRVPLFYSEYSAQDVYDIHNILDWLDEQVDESLAPQETRRFLGARRFRSLFAGPGNILKAYIEPERAEHHLRCDGPSRLSRDAWKDDVRLVFIRLQLLDETAAKLTIPDGIQPIIVLPEEAGIACSRCGARPGLRLWNGANWDYPPCRLRPEMVLELLPGNLKNNCYERTLLAHYLGITDSLGATFFWDTPRWKQTDTMAKNLLTTAAPPMTAAQILQALCDLPSLLDAEHRSYIQNCAFSGVTNADLLCGGCLIELVKARLWVFWVDVKLRATPKEDGKKPNCPHGYNCASQALKMEHAYDLNHACPDDINTWQEMRAADALVDAKCRNSRSSRKRRAR</sequence>
<protein>
    <recommendedName>
        <fullName evidence="3">F-box domain-containing protein</fullName>
    </recommendedName>
</protein>
<dbReference type="EMBL" id="KV425996">
    <property type="protein sequence ID" value="KZV93081.1"/>
    <property type="molecule type" value="Genomic_DNA"/>
</dbReference>
<evidence type="ECO:0000313" key="1">
    <source>
        <dbReference type="EMBL" id="KZV93081.1"/>
    </source>
</evidence>
<proteinExistence type="predicted"/>
<accession>A0A165I9A2</accession>
<dbReference type="OrthoDB" id="2745518at2759"/>
<evidence type="ECO:0008006" key="3">
    <source>
        <dbReference type="Google" id="ProtNLM"/>
    </source>
</evidence>
<dbReference type="STRING" id="1314781.A0A165I9A2"/>
<name>A0A165I9A2_EXIGL</name>
<keyword evidence="2" id="KW-1185">Reference proteome</keyword>
<dbReference type="InParanoid" id="A0A165I9A2"/>
<organism evidence="1 2">
    <name type="scientific">Exidia glandulosa HHB12029</name>
    <dbReference type="NCBI Taxonomy" id="1314781"/>
    <lineage>
        <taxon>Eukaryota</taxon>
        <taxon>Fungi</taxon>
        <taxon>Dikarya</taxon>
        <taxon>Basidiomycota</taxon>
        <taxon>Agaricomycotina</taxon>
        <taxon>Agaricomycetes</taxon>
        <taxon>Auriculariales</taxon>
        <taxon>Exidiaceae</taxon>
        <taxon>Exidia</taxon>
    </lineage>
</organism>
<gene>
    <name evidence="1" type="ORF">EXIGLDRAFT_55918</name>
</gene>
<reference evidence="1 2" key="1">
    <citation type="journal article" date="2016" name="Mol. Biol. Evol.">
        <title>Comparative Genomics of Early-Diverging Mushroom-Forming Fungi Provides Insights into the Origins of Lignocellulose Decay Capabilities.</title>
        <authorList>
            <person name="Nagy L.G."/>
            <person name="Riley R."/>
            <person name="Tritt A."/>
            <person name="Adam C."/>
            <person name="Daum C."/>
            <person name="Floudas D."/>
            <person name="Sun H."/>
            <person name="Yadav J.S."/>
            <person name="Pangilinan J."/>
            <person name="Larsson K.H."/>
            <person name="Matsuura K."/>
            <person name="Barry K."/>
            <person name="Labutti K."/>
            <person name="Kuo R."/>
            <person name="Ohm R.A."/>
            <person name="Bhattacharya S.S."/>
            <person name="Shirouzu T."/>
            <person name="Yoshinaga Y."/>
            <person name="Martin F.M."/>
            <person name="Grigoriev I.V."/>
            <person name="Hibbett D.S."/>
        </authorList>
    </citation>
    <scope>NUCLEOTIDE SEQUENCE [LARGE SCALE GENOMIC DNA]</scope>
    <source>
        <strain evidence="1 2">HHB12029</strain>
    </source>
</reference>
<dbReference type="Proteomes" id="UP000077266">
    <property type="component" value="Unassembled WGS sequence"/>
</dbReference>
<evidence type="ECO:0000313" key="2">
    <source>
        <dbReference type="Proteomes" id="UP000077266"/>
    </source>
</evidence>